<dbReference type="GO" id="GO:0004565">
    <property type="term" value="F:beta-galactosidase activity"/>
    <property type="evidence" value="ECO:0007669"/>
    <property type="project" value="InterPro"/>
</dbReference>
<dbReference type="PIRSF" id="PIRSF006336">
    <property type="entry name" value="B-gal"/>
    <property type="match status" value="1"/>
</dbReference>
<dbReference type="Gene3D" id="3.20.20.80">
    <property type="entry name" value="Glycosidases"/>
    <property type="match status" value="1"/>
</dbReference>
<evidence type="ECO:0000256" key="3">
    <source>
        <dbReference type="SAM" id="SignalP"/>
    </source>
</evidence>
<dbReference type="Pfam" id="PF21317">
    <property type="entry name" value="BetaGal_ABD_1"/>
    <property type="match status" value="1"/>
</dbReference>
<dbReference type="SUPFAM" id="SSF51445">
    <property type="entry name" value="(Trans)glycosidases"/>
    <property type="match status" value="1"/>
</dbReference>
<accession>A0AAV4VTS1</accession>
<dbReference type="InterPro" id="IPR048912">
    <property type="entry name" value="BetaGal1-like_ABD1"/>
</dbReference>
<dbReference type="GO" id="GO:0005975">
    <property type="term" value="P:carbohydrate metabolic process"/>
    <property type="evidence" value="ECO:0007669"/>
    <property type="project" value="InterPro"/>
</dbReference>
<feature type="active site" description="Nucleophile" evidence="2">
    <location>
        <position position="230"/>
    </location>
</feature>
<evidence type="ECO:0000256" key="2">
    <source>
        <dbReference type="PIRSR" id="PIRSR006336-1"/>
    </source>
</evidence>
<dbReference type="PANTHER" id="PTHR23421">
    <property type="entry name" value="BETA-GALACTOSIDASE RELATED"/>
    <property type="match status" value="1"/>
</dbReference>
<evidence type="ECO:0000256" key="1">
    <source>
        <dbReference type="ARBA" id="ARBA00009809"/>
    </source>
</evidence>
<comment type="similarity">
    <text evidence="1">Belongs to the glycosyl hydrolase 35 family.</text>
</comment>
<dbReference type="Gene3D" id="2.60.120.260">
    <property type="entry name" value="Galactose-binding domain-like"/>
    <property type="match status" value="2"/>
</dbReference>
<protein>
    <submittedName>
        <fullName evidence="6">Beta-galactosidase</fullName>
    </submittedName>
</protein>
<evidence type="ECO:0000313" key="7">
    <source>
        <dbReference type="Proteomes" id="UP001054945"/>
    </source>
</evidence>
<evidence type="ECO:0000259" key="4">
    <source>
        <dbReference type="Pfam" id="PF01301"/>
    </source>
</evidence>
<dbReference type="EMBL" id="BPLR01015068">
    <property type="protein sequence ID" value="GIY73344.1"/>
    <property type="molecule type" value="Genomic_DNA"/>
</dbReference>
<dbReference type="PRINTS" id="PR00742">
    <property type="entry name" value="GLHYDRLASE35"/>
</dbReference>
<evidence type="ECO:0000313" key="6">
    <source>
        <dbReference type="EMBL" id="GIY73344.1"/>
    </source>
</evidence>
<organism evidence="6 7">
    <name type="scientific">Caerostris extrusa</name>
    <name type="common">Bark spider</name>
    <name type="synonym">Caerostris bankana</name>
    <dbReference type="NCBI Taxonomy" id="172846"/>
    <lineage>
        <taxon>Eukaryota</taxon>
        <taxon>Metazoa</taxon>
        <taxon>Ecdysozoa</taxon>
        <taxon>Arthropoda</taxon>
        <taxon>Chelicerata</taxon>
        <taxon>Arachnida</taxon>
        <taxon>Araneae</taxon>
        <taxon>Araneomorphae</taxon>
        <taxon>Entelegynae</taxon>
        <taxon>Araneoidea</taxon>
        <taxon>Araneidae</taxon>
        <taxon>Caerostris</taxon>
    </lineage>
</organism>
<dbReference type="Pfam" id="PF01301">
    <property type="entry name" value="Glyco_hydro_35"/>
    <property type="match status" value="1"/>
</dbReference>
<keyword evidence="7" id="KW-1185">Reference proteome</keyword>
<dbReference type="InterPro" id="IPR017853">
    <property type="entry name" value="GH"/>
</dbReference>
<dbReference type="InterPro" id="IPR001944">
    <property type="entry name" value="Glycoside_Hdrlase_35"/>
</dbReference>
<proteinExistence type="inferred from homology"/>
<feature type="chain" id="PRO_5043797688" evidence="3">
    <location>
        <begin position="20"/>
        <end position="540"/>
    </location>
</feature>
<feature type="signal peptide" evidence="3">
    <location>
        <begin position="1"/>
        <end position="19"/>
    </location>
</feature>
<dbReference type="InterPro" id="IPR026283">
    <property type="entry name" value="B-gal_1-like"/>
</dbReference>
<gene>
    <name evidence="6" type="primary">GLB1</name>
    <name evidence="6" type="ORF">CEXT_140521</name>
</gene>
<sequence length="540" mass="61913">MNLYIFSIFYVFCLTKVFARSFTVDYENNTFLKDGKPFRYISGTLHYFQVPSEFWYDRMYKMKMAGLNAIQTYVEWNHHEPEPGLLVIFRAGPYIDAERDMGGLPYWLLREYPNMNLRTFDPNYIKYVDKWYNVLLPIIELFYTTMEIENEYGFFGCDGQYKYHLRNLVNKALKRNVVLFTTDVPLDNLLACGKVDEALSTVDFGSGVNVTHNFDVLRWTQTYGPLVNSEFYTGWMDHWGKPHSTVSTDAIVKTLIEILKANASVNIYPFHGGTNFGFTVGANLDSTFQSIITSYDFDAPLNEAGDPTSKYYAIRDAIGKFNPLPPGPLPQPSPKMKLPPIVMKRLCHYGIFISKNNNSVFSTYPLSFEDLSHPFGFVLYKATVTFQPTDPVVLTVKDIADRAYVFFVNKKLESIPVRVLKGEDIEILVENQGRVCFGAIRDRKGILQNVTLDRTNIYDSFLRLDGWHKGVAFLNNFNLGRYWPIMGPQVTLYAPKILFKKSPAVNHIIMFELQNSPCSDFGTCAIQFVDIHVINGTTPQ</sequence>
<feature type="active site" description="Proton donor" evidence="2">
    <location>
        <position position="151"/>
    </location>
</feature>
<feature type="domain" description="Beta-galactosidase 1-like first all-beta" evidence="5">
    <location>
        <begin position="365"/>
        <end position="457"/>
    </location>
</feature>
<dbReference type="InterPro" id="IPR008979">
    <property type="entry name" value="Galactose-bd-like_sf"/>
</dbReference>
<dbReference type="Proteomes" id="UP001054945">
    <property type="component" value="Unassembled WGS sequence"/>
</dbReference>
<comment type="caution">
    <text evidence="6">The sequence shown here is derived from an EMBL/GenBank/DDBJ whole genome shotgun (WGS) entry which is preliminary data.</text>
</comment>
<dbReference type="SUPFAM" id="SSF49785">
    <property type="entry name" value="Galactose-binding domain-like"/>
    <property type="match status" value="1"/>
</dbReference>
<keyword evidence="3" id="KW-0732">Signal</keyword>
<dbReference type="InterPro" id="IPR031330">
    <property type="entry name" value="Gly_Hdrlase_35_cat"/>
</dbReference>
<name>A0AAV4VTS1_CAEEX</name>
<reference evidence="6 7" key="1">
    <citation type="submission" date="2021-06" db="EMBL/GenBank/DDBJ databases">
        <title>Caerostris extrusa draft genome.</title>
        <authorList>
            <person name="Kono N."/>
            <person name="Arakawa K."/>
        </authorList>
    </citation>
    <scope>NUCLEOTIDE SEQUENCE [LARGE SCALE GENOMIC DNA]</scope>
</reference>
<evidence type="ECO:0000259" key="5">
    <source>
        <dbReference type="Pfam" id="PF21317"/>
    </source>
</evidence>
<feature type="domain" description="Glycoside hydrolase 35 catalytic" evidence="4">
    <location>
        <begin position="83"/>
        <end position="320"/>
    </location>
</feature>
<dbReference type="AlphaFoldDB" id="A0AAV4VTS1"/>